<evidence type="ECO:0000313" key="2">
    <source>
        <dbReference type="EMBL" id="KKP89329.1"/>
    </source>
</evidence>
<accession>A0A0G0D522</accession>
<protein>
    <submittedName>
        <fullName evidence="2">Uncharacterized protein</fullName>
    </submittedName>
</protein>
<dbReference type="EMBL" id="LBQZ01000004">
    <property type="protein sequence ID" value="KKP89329.1"/>
    <property type="molecule type" value="Genomic_DNA"/>
</dbReference>
<reference evidence="2 3" key="1">
    <citation type="journal article" date="2015" name="Nature">
        <title>rRNA introns, odd ribosomes, and small enigmatic genomes across a large radiation of phyla.</title>
        <authorList>
            <person name="Brown C.T."/>
            <person name="Hug L.A."/>
            <person name="Thomas B.C."/>
            <person name="Sharon I."/>
            <person name="Castelle C.J."/>
            <person name="Singh A."/>
            <person name="Wilkins M.J."/>
            <person name="Williams K.H."/>
            <person name="Banfield J.F."/>
        </authorList>
    </citation>
    <scope>NUCLEOTIDE SEQUENCE [LARGE SCALE GENOMIC DNA]</scope>
</reference>
<proteinExistence type="predicted"/>
<keyword evidence="1" id="KW-0812">Transmembrane</keyword>
<dbReference type="Proteomes" id="UP000034798">
    <property type="component" value="Unassembled WGS sequence"/>
</dbReference>
<evidence type="ECO:0000256" key="1">
    <source>
        <dbReference type="SAM" id="Phobius"/>
    </source>
</evidence>
<dbReference type="AlphaFoldDB" id="A0A0G0D522"/>
<feature type="transmembrane region" description="Helical" evidence="1">
    <location>
        <begin position="20"/>
        <end position="45"/>
    </location>
</feature>
<keyword evidence="1" id="KW-1133">Transmembrane helix</keyword>
<keyword evidence="1" id="KW-0472">Membrane</keyword>
<comment type="caution">
    <text evidence="2">The sequence shown here is derived from an EMBL/GenBank/DDBJ whole genome shotgun (WGS) entry which is preliminary data.</text>
</comment>
<evidence type="ECO:0000313" key="3">
    <source>
        <dbReference type="Proteomes" id="UP000034798"/>
    </source>
</evidence>
<name>A0A0G0D522_9BACT</name>
<sequence length="103" mass="12355">MINFFKKERNFKKEREGMYFNINFFWKIAICLMFLVTLVALFFGYRIFIETNKEIVLERSNINGQFETIKKDRIEEVLKYFSARKQKSNEILNSPVPVSDPSL</sequence>
<gene>
    <name evidence="2" type="ORF">UR91_C0004G0023</name>
</gene>
<organism evidence="2 3">
    <name type="scientific">Candidatus Nomurabacteria bacterium GW2011_GWC2_35_8</name>
    <dbReference type="NCBI Taxonomy" id="1618752"/>
    <lineage>
        <taxon>Bacteria</taxon>
        <taxon>Candidatus Nomuraibacteriota</taxon>
    </lineage>
</organism>